<dbReference type="EMBL" id="LAHD01000065">
    <property type="protein sequence ID" value="PHK01765.1"/>
    <property type="molecule type" value="Genomic_DNA"/>
</dbReference>
<comment type="caution">
    <text evidence="3">The sequence shown here is derived from an EMBL/GenBank/DDBJ whole genome shotgun (WGS) entry which is preliminary data.</text>
</comment>
<gene>
    <name evidence="3" type="ORF">VF08_21130</name>
</gene>
<feature type="compositionally biased region" description="Basic and acidic residues" evidence="2">
    <location>
        <begin position="30"/>
        <end position="51"/>
    </location>
</feature>
<feature type="coiled-coil region" evidence="1">
    <location>
        <begin position="70"/>
        <end position="111"/>
    </location>
</feature>
<keyword evidence="1" id="KW-0175">Coiled coil</keyword>
<accession>A0A9Q6EJW3</accession>
<reference evidence="3 4" key="1">
    <citation type="submission" date="2015-02" db="EMBL/GenBank/DDBJ databases">
        <title>Nostoc linckia genome annotation.</title>
        <authorList>
            <person name="Zhou Z."/>
        </authorList>
    </citation>
    <scope>NUCLEOTIDE SEQUENCE [LARGE SCALE GENOMIC DNA]</scope>
    <source>
        <strain evidence="4">z8</strain>
    </source>
</reference>
<dbReference type="AlphaFoldDB" id="A0A9Q6EJW3"/>
<feature type="region of interest" description="Disordered" evidence="2">
    <location>
        <begin position="1"/>
        <end position="56"/>
    </location>
</feature>
<proteinExistence type="predicted"/>
<evidence type="ECO:0000313" key="4">
    <source>
        <dbReference type="Proteomes" id="UP000222310"/>
    </source>
</evidence>
<evidence type="ECO:0000256" key="1">
    <source>
        <dbReference type="SAM" id="Coils"/>
    </source>
</evidence>
<evidence type="ECO:0000256" key="2">
    <source>
        <dbReference type="SAM" id="MobiDB-lite"/>
    </source>
</evidence>
<sequence>MGTIKDEKTVTRSEEAKLKPVSLSRSGGVTRRESKSVRNQQKRDNRADRSRSSIFGPGTAVTGGVLDNLIDEYDDQVKLKENEIQRLSDEVNRLKSRAKEFRVLRDELQKQFQEAS</sequence>
<protein>
    <submittedName>
        <fullName evidence="3">Uncharacterized protein</fullName>
    </submittedName>
</protein>
<dbReference type="Proteomes" id="UP000222310">
    <property type="component" value="Unassembled WGS sequence"/>
</dbReference>
<organism evidence="3 4">
    <name type="scientific">Nostoc linckia z8</name>
    <dbReference type="NCBI Taxonomy" id="1628746"/>
    <lineage>
        <taxon>Bacteria</taxon>
        <taxon>Bacillati</taxon>
        <taxon>Cyanobacteriota</taxon>
        <taxon>Cyanophyceae</taxon>
        <taxon>Nostocales</taxon>
        <taxon>Nostocaceae</taxon>
        <taxon>Nostoc</taxon>
    </lineage>
</organism>
<feature type="compositionally biased region" description="Basic and acidic residues" evidence="2">
    <location>
        <begin position="1"/>
        <end position="18"/>
    </location>
</feature>
<name>A0A9Q6EJW3_NOSLI</name>
<evidence type="ECO:0000313" key="3">
    <source>
        <dbReference type="EMBL" id="PHK01765.1"/>
    </source>
</evidence>